<evidence type="ECO:0000313" key="3">
    <source>
        <dbReference type="Proteomes" id="UP001150569"/>
    </source>
</evidence>
<keyword evidence="1" id="KW-1133">Transmembrane helix</keyword>
<feature type="transmembrane region" description="Helical" evidence="1">
    <location>
        <begin position="172"/>
        <end position="193"/>
    </location>
</feature>
<comment type="caution">
    <text evidence="2">The sequence shown here is derived from an EMBL/GenBank/DDBJ whole genome shotgun (WGS) entry which is preliminary data.</text>
</comment>
<dbReference type="AlphaFoldDB" id="A0A9W8A5P7"/>
<dbReference type="OrthoDB" id="2157498at2759"/>
<organism evidence="2 3">
    <name type="scientific">Tieghemiomyces parasiticus</name>
    <dbReference type="NCBI Taxonomy" id="78921"/>
    <lineage>
        <taxon>Eukaryota</taxon>
        <taxon>Fungi</taxon>
        <taxon>Fungi incertae sedis</taxon>
        <taxon>Zoopagomycota</taxon>
        <taxon>Kickxellomycotina</taxon>
        <taxon>Dimargaritomycetes</taxon>
        <taxon>Dimargaritales</taxon>
        <taxon>Dimargaritaceae</taxon>
        <taxon>Tieghemiomyces</taxon>
    </lineage>
</organism>
<accession>A0A9W8A5P7</accession>
<dbReference type="Pfam" id="PF15159">
    <property type="entry name" value="PIG-Y"/>
    <property type="match status" value="1"/>
</dbReference>
<evidence type="ECO:0000313" key="2">
    <source>
        <dbReference type="EMBL" id="KAJ1923126.1"/>
    </source>
</evidence>
<evidence type="ECO:0000256" key="1">
    <source>
        <dbReference type="SAM" id="Phobius"/>
    </source>
</evidence>
<gene>
    <name evidence="2" type="ORF">IWQ60_006071</name>
</gene>
<sequence>MAHTLPPSVRASLHNGETPVYGVCAGSGSPHGHGPSYGNEAISATAAVVAAVGDDNSTDGTPTLATTATGSGEVPPFIARSFSAPDHLASFPSGLFSPPILPPDFYAAPYYTRRKSLPLADASHPDTTKAWGYVLLVVTFVVFAVGVYTTMVSKVLPITGNRFLDAVRDDQYYCLLAPLTLTVAFYTVIWNWLGMKIFRHN</sequence>
<dbReference type="InterPro" id="IPR029164">
    <property type="entry name" value="PIG-Y"/>
</dbReference>
<proteinExistence type="predicted"/>
<name>A0A9W8A5P7_9FUNG</name>
<feature type="transmembrane region" description="Helical" evidence="1">
    <location>
        <begin position="130"/>
        <end position="151"/>
    </location>
</feature>
<dbReference type="PANTHER" id="PTHR36485">
    <property type="entry name" value="OS01G0939000 PROTEIN"/>
    <property type="match status" value="1"/>
</dbReference>
<keyword evidence="3" id="KW-1185">Reference proteome</keyword>
<dbReference type="EMBL" id="JANBPT010000353">
    <property type="protein sequence ID" value="KAJ1923126.1"/>
    <property type="molecule type" value="Genomic_DNA"/>
</dbReference>
<dbReference type="Proteomes" id="UP001150569">
    <property type="component" value="Unassembled WGS sequence"/>
</dbReference>
<dbReference type="PANTHER" id="PTHR36485:SF1">
    <property type="entry name" value="TRANSMEMBRANE PROTEIN"/>
    <property type="match status" value="1"/>
</dbReference>
<protein>
    <submittedName>
        <fullName evidence="2">Uncharacterized protein</fullName>
    </submittedName>
</protein>
<keyword evidence="1" id="KW-0472">Membrane</keyword>
<reference evidence="2" key="1">
    <citation type="submission" date="2022-07" db="EMBL/GenBank/DDBJ databases">
        <title>Phylogenomic reconstructions and comparative analyses of Kickxellomycotina fungi.</title>
        <authorList>
            <person name="Reynolds N.K."/>
            <person name="Stajich J.E."/>
            <person name="Barry K."/>
            <person name="Grigoriev I.V."/>
            <person name="Crous P."/>
            <person name="Smith M.E."/>
        </authorList>
    </citation>
    <scope>NUCLEOTIDE SEQUENCE</scope>
    <source>
        <strain evidence="2">RSA 861</strain>
    </source>
</reference>
<keyword evidence="1" id="KW-0812">Transmembrane</keyword>